<keyword evidence="1" id="KW-0808">Transferase</keyword>
<dbReference type="InterPro" id="IPR013747">
    <property type="entry name" value="ACP_syn_III_C"/>
</dbReference>
<evidence type="ECO:0000313" key="5">
    <source>
        <dbReference type="EMBL" id="NEK94939.1"/>
    </source>
</evidence>
<reference evidence="5 7" key="1">
    <citation type="submission" date="2020-01" db="EMBL/GenBank/DDBJ databases">
        <title>the WGS Modestobacter muralis CPCC 204518.</title>
        <authorList>
            <person name="Jiang Z."/>
        </authorList>
    </citation>
    <scope>NUCLEOTIDE SEQUENCE [LARGE SCALE GENOMIC DNA]</scope>
    <source>
        <strain evidence="5 7">DSM 100205</strain>
    </source>
</reference>
<dbReference type="Gene3D" id="3.40.47.10">
    <property type="match status" value="1"/>
</dbReference>
<accession>A0A6P0H7N7</accession>
<gene>
    <name evidence="6" type="ORF">G3R41_12920</name>
    <name evidence="5" type="ORF">GCU67_12265</name>
</gene>
<sequence length="328" mass="35207">MGHHLPEHVEDNATLCQGLDVSPEWIVEKTGITQRHIAGPDDSASDFALQAGRRALEMAGVRADEVDLVIACTFSGDYLFPPLSAKVQRDLGATGAQVFDVQANCTGFVTGLTIASDRMRADPTVRHALVIGVEMLSRYIDRRDVNTAVYLADGAGAAVLSRSADPEDGIRASAFHTDSSNFEAVRMRGGGSSFPLQGRSFDPAVDLMEMNGIATWKQAITHLPRVVRQACEKSGVELASVDFLLFHQANLRLIEYIVRKLGFDLSRTHTNVERIGNTGSASLAIALSEAVQRGLLRNGDTVVLAAVGAGFTFGASVWRWQLPSSGGV</sequence>
<dbReference type="Proteomes" id="UP000468828">
    <property type="component" value="Unassembled WGS sequence"/>
</dbReference>
<evidence type="ECO:0000259" key="4">
    <source>
        <dbReference type="Pfam" id="PF08545"/>
    </source>
</evidence>
<dbReference type="InterPro" id="IPR013751">
    <property type="entry name" value="ACP_syn_III_N"/>
</dbReference>
<dbReference type="Proteomes" id="UP000471152">
    <property type="component" value="Unassembled WGS sequence"/>
</dbReference>
<organism evidence="6 8">
    <name type="scientific">Modestobacter muralis</name>
    <dbReference type="NCBI Taxonomy" id="1608614"/>
    <lineage>
        <taxon>Bacteria</taxon>
        <taxon>Bacillati</taxon>
        <taxon>Actinomycetota</taxon>
        <taxon>Actinomycetes</taxon>
        <taxon>Geodermatophilales</taxon>
        <taxon>Geodermatophilaceae</taxon>
        <taxon>Modestobacter</taxon>
    </lineage>
</organism>
<dbReference type="EMBL" id="JAAGWH010000033">
    <property type="protein sequence ID" value="NEK94939.1"/>
    <property type="molecule type" value="Genomic_DNA"/>
</dbReference>
<evidence type="ECO:0000259" key="3">
    <source>
        <dbReference type="Pfam" id="PF08541"/>
    </source>
</evidence>
<evidence type="ECO:0000313" key="8">
    <source>
        <dbReference type="Proteomes" id="UP000471152"/>
    </source>
</evidence>
<dbReference type="PANTHER" id="PTHR34069">
    <property type="entry name" value="3-OXOACYL-[ACYL-CARRIER-PROTEIN] SYNTHASE 3"/>
    <property type="match status" value="1"/>
</dbReference>
<feature type="domain" description="Beta-ketoacyl-[acyl-carrier-protein] synthase III N-terminal" evidence="4">
    <location>
        <begin position="99"/>
        <end position="178"/>
    </location>
</feature>
<keyword evidence="7" id="KW-1185">Reference proteome</keyword>
<proteinExistence type="predicted"/>
<name>A0A6P0H7N7_9ACTN</name>
<dbReference type="SUPFAM" id="SSF53901">
    <property type="entry name" value="Thiolase-like"/>
    <property type="match status" value="1"/>
</dbReference>
<dbReference type="CDD" id="cd00830">
    <property type="entry name" value="KAS_III"/>
    <property type="match status" value="1"/>
</dbReference>
<dbReference type="Pfam" id="PF08541">
    <property type="entry name" value="ACP_syn_III_C"/>
    <property type="match status" value="1"/>
</dbReference>
<dbReference type="InterPro" id="IPR016039">
    <property type="entry name" value="Thiolase-like"/>
</dbReference>
<evidence type="ECO:0000256" key="1">
    <source>
        <dbReference type="ARBA" id="ARBA00022679"/>
    </source>
</evidence>
<dbReference type="PANTHER" id="PTHR34069:SF2">
    <property type="entry name" value="BETA-KETOACYL-[ACYL-CARRIER-PROTEIN] SYNTHASE III"/>
    <property type="match status" value="1"/>
</dbReference>
<dbReference type="EMBL" id="JAAGWB010000035">
    <property type="protein sequence ID" value="NEN51827.1"/>
    <property type="molecule type" value="Genomic_DNA"/>
</dbReference>
<dbReference type="GO" id="GO:0044550">
    <property type="term" value="P:secondary metabolite biosynthetic process"/>
    <property type="evidence" value="ECO:0007669"/>
    <property type="project" value="TreeGrafter"/>
</dbReference>
<evidence type="ECO:0000313" key="6">
    <source>
        <dbReference type="EMBL" id="NEN51827.1"/>
    </source>
</evidence>
<comment type="caution">
    <text evidence="6">The sequence shown here is derived from an EMBL/GenBank/DDBJ whole genome shotgun (WGS) entry which is preliminary data.</text>
</comment>
<feature type="domain" description="Beta-ketoacyl-[acyl-carrier-protein] synthase III C-terminal" evidence="3">
    <location>
        <begin position="231"/>
        <end position="320"/>
    </location>
</feature>
<dbReference type="GO" id="GO:0004315">
    <property type="term" value="F:3-oxoacyl-[acyl-carrier-protein] synthase activity"/>
    <property type="evidence" value="ECO:0007669"/>
    <property type="project" value="InterPro"/>
</dbReference>
<evidence type="ECO:0000256" key="2">
    <source>
        <dbReference type="ARBA" id="ARBA00023315"/>
    </source>
</evidence>
<protein>
    <submittedName>
        <fullName evidence="6">Ketoacyl-ACP synthase III</fullName>
    </submittedName>
</protein>
<dbReference type="Pfam" id="PF08545">
    <property type="entry name" value="ACP_syn_III"/>
    <property type="match status" value="1"/>
</dbReference>
<dbReference type="NCBIfam" id="NF006829">
    <property type="entry name" value="PRK09352.1"/>
    <property type="match status" value="1"/>
</dbReference>
<dbReference type="GO" id="GO:0006633">
    <property type="term" value="P:fatty acid biosynthetic process"/>
    <property type="evidence" value="ECO:0007669"/>
    <property type="project" value="InterPro"/>
</dbReference>
<evidence type="ECO:0000313" key="7">
    <source>
        <dbReference type="Proteomes" id="UP000468828"/>
    </source>
</evidence>
<reference evidence="6 8" key="2">
    <citation type="submission" date="2020-02" db="EMBL/GenBank/DDBJ databases">
        <title>The WGS of Modestobacter muralis DSM 100205.</title>
        <authorList>
            <person name="Jiang Z."/>
        </authorList>
    </citation>
    <scope>NUCLEOTIDE SEQUENCE [LARGE SCALE GENOMIC DNA]</scope>
    <source>
        <strain evidence="6 8">DSM 100205</strain>
    </source>
</reference>
<dbReference type="AlphaFoldDB" id="A0A6P0H7N7"/>
<keyword evidence="2" id="KW-0012">Acyltransferase</keyword>